<feature type="region of interest" description="Disordered" evidence="1">
    <location>
        <begin position="406"/>
        <end position="439"/>
    </location>
</feature>
<feature type="domain" description="Flagellar hook-length control protein-like C-terminal" evidence="2">
    <location>
        <begin position="294"/>
        <end position="370"/>
    </location>
</feature>
<proteinExistence type="predicted"/>
<evidence type="ECO:0000313" key="3">
    <source>
        <dbReference type="EMBL" id="MBS4180348.1"/>
    </source>
</evidence>
<reference evidence="3" key="1">
    <citation type="submission" date="2021-05" db="EMBL/GenBank/DDBJ databases">
        <title>Novel Bacillus species.</title>
        <authorList>
            <person name="Liu G."/>
        </authorList>
    </citation>
    <scope>NUCLEOTIDE SEQUENCE</scope>
    <source>
        <strain evidence="3">FJAT-50051</strain>
    </source>
</reference>
<dbReference type="EMBL" id="JAGYPE010000001">
    <property type="protein sequence ID" value="MBS4180348.1"/>
    <property type="molecule type" value="Genomic_DNA"/>
</dbReference>
<evidence type="ECO:0000259" key="2">
    <source>
        <dbReference type="Pfam" id="PF02120"/>
    </source>
</evidence>
<protein>
    <submittedName>
        <fullName evidence="3">Flagellar hook-length control protein FliK</fullName>
    </submittedName>
</protein>
<keyword evidence="3" id="KW-0282">Flagellum</keyword>
<dbReference type="AlphaFoldDB" id="A0A942SV23"/>
<feature type="compositionally biased region" description="Basic and acidic residues" evidence="1">
    <location>
        <begin position="406"/>
        <end position="416"/>
    </location>
</feature>
<accession>A0A942SV23</accession>
<feature type="compositionally biased region" description="Polar residues" evidence="1">
    <location>
        <begin position="418"/>
        <end position="439"/>
    </location>
</feature>
<name>A0A942SV23_9BACI</name>
<keyword evidence="3" id="KW-0966">Cell projection</keyword>
<comment type="caution">
    <text evidence="3">The sequence shown here is derived from an EMBL/GenBank/DDBJ whole genome shotgun (WGS) entry which is preliminary data.</text>
</comment>
<gene>
    <name evidence="3" type="ORF">KHB02_02975</name>
</gene>
<dbReference type="InterPro" id="IPR021136">
    <property type="entry name" value="Flagellar_hook_control-like_C"/>
</dbReference>
<dbReference type="InterPro" id="IPR038610">
    <property type="entry name" value="FliK-like_C_sf"/>
</dbReference>
<evidence type="ECO:0000256" key="1">
    <source>
        <dbReference type="SAM" id="MobiDB-lite"/>
    </source>
</evidence>
<dbReference type="CDD" id="cd17470">
    <property type="entry name" value="T3SS_Flik_C"/>
    <property type="match status" value="1"/>
</dbReference>
<dbReference type="Pfam" id="PF02120">
    <property type="entry name" value="Flg_hook"/>
    <property type="match status" value="1"/>
</dbReference>
<sequence>MKENQMKGGGYLEINQIPIKINQTIKSGSSTPKTSKEKDTLETDFNQILEMFSLFGQSAGLTDNQTDSSPEKADEITLDDQIYLDNSNPSNDQKLIFQQTATEVGLTLMQWMEHLEQTQQASVSNDDQVIQELTQLINEIKQNQPPLELPEDLLGRIRKFLNENDIHSLLDQTQNGDELFSLGSRGFLKEQKSKMSLDKNEIHYIHSTHSRDGNGGQEQNKPSVLNMSGIESAKLETESSNKANLEPVNINVPVLGTGVRAMSDENARSTSSLNIADFSQEIGEWIGKNVRITNGQSGIAEAKFSLFPEHLGHIEIKLTSQEGQVSAQILTGNSLAKDALEGQLQQLRQALQQHGIVVQKLDVIQQQPQQISFDSNQANLSFSQGGYGSQQEQRTFNHQQKANRKLNEVEQQEVEKTPQVSYTYGGNSSISASSIDFTA</sequence>
<dbReference type="Gene3D" id="3.30.750.140">
    <property type="match status" value="1"/>
</dbReference>
<keyword evidence="3" id="KW-0969">Cilium</keyword>
<organism evidence="3">
    <name type="scientific">Neobacillus citreus</name>
    <dbReference type="NCBI Taxonomy" id="2833578"/>
    <lineage>
        <taxon>Bacteria</taxon>
        <taxon>Bacillati</taxon>
        <taxon>Bacillota</taxon>
        <taxon>Bacilli</taxon>
        <taxon>Bacillales</taxon>
        <taxon>Bacillaceae</taxon>
        <taxon>Neobacillus</taxon>
    </lineage>
</organism>